<keyword evidence="2" id="KW-0378">Hydrolase</keyword>
<dbReference type="EC" id="3.7.1.3" evidence="2"/>
<dbReference type="InterPro" id="IPR000192">
    <property type="entry name" value="Aminotrans_V_dom"/>
</dbReference>
<protein>
    <submittedName>
        <fullName evidence="2">Kynureninase</fullName>
        <ecNumber evidence="2">3.7.1.3</ecNumber>
    </submittedName>
</protein>
<organism evidence="2 3">
    <name type="scientific">Acidithrix ferrooxidans</name>
    <dbReference type="NCBI Taxonomy" id="1280514"/>
    <lineage>
        <taxon>Bacteria</taxon>
        <taxon>Bacillati</taxon>
        <taxon>Actinomycetota</taxon>
        <taxon>Acidimicrobiia</taxon>
        <taxon>Acidimicrobiales</taxon>
        <taxon>Acidimicrobiaceae</taxon>
        <taxon>Acidithrix</taxon>
    </lineage>
</organism>
<reference evidence="2 3" key="1">
    <citation type="submission" date="2015-01" db="EMBL/GenBank/DDBJ databases">
        <title>Draft genome of the acidophilic iron oxidizer Acidithrix ferrooxidans strain Py-F3.</title>
        <authorList>
            <person name="Poehlein A."/>
            <person name="Eisen S."/>
            <person name="Schloemann M."/>
            <person name="Johnson B.D."/>
            <person name="Daniel R."/>
            <person name="Muehling M."/>
        </authorList>
    </citation>
    <scope>NUCLEOTIDE SEQUENCE [LARGE SCALE GENOMIC DNA]</scope>
    <source>
        <strain evidence="2 3">Py-F3</strain>
    </source>
</reference>
<evidence type="ECO:0000313" key="2">
    <source>
        <dbReference type="EMBL" id="KJF18830.1"/>
    </source>
</evidence>
<gene>
    <name evidence="2" type="primary">kynu</name>
    <name evidence="2" type="ORF">AXFE_02350</name>
</gene>
<dbReference type="Pfam" id="PF00266">
    <property type="entry name" value="Aminotran_5"/>
    <property type="match status" value="1"/>
</dbReference>
<name>A0A0D8HLF6_9ACTN</name>
<dbReference type="InterPro" id="IPR015421">
    <property type="entry name" value="PyrdxlP-dep_Trfase_major"/>
</dbReference>
<dbReference type="Proteomes" id="UP000032360">
    <property type="component" value="Unassembled WGS sequence"/>
</dbReference>
<dbReference type="Gene3D" id="3.40.640.10">
    <property type="entry name" value="Type I PLP-dependent aspartate aminotransferase-like (Major domain)"/>
    <property type="match status" value="1"/>
</dbReference>
<dbReference type="SUPFAM" id="SSF53383">
    <property type="entry name" value="PLP-dependent transferases"/>
    <property type="match status" value="1"/>
</dbReference>
<feature type="domain" description="Aminotransferase class V" evidence="1">
    <location>
        <begin position="46"/>
        <end position="280"/>
    </location>
</feature>
<dbReference type="EMBL" id="JXYS01000004">
    <property type="protein sequence ID" value="KJF18830.1"/>
    <property type="molecule type" value="Genomic_DNA"/>
</dbReference>
<evidence type="ECO:0000313" key="3">
    <source>
        <dbReference type="Proteomes" id="UP000032360"/>
    </source>
</evidence>
<dbReference type="InterPro" id="IPR015424">
    <property type="entry name" value="PyrdxlP-dep_Trfase"/>
</dbReference>
<dbReference type="RefSeq" id="WP_052604064.1">
    <property type="nucleotide sequence ID" value="NZ_JXYS01000004.1"/>
</dbReference>
<dbReference type="GO" id="GO:0030429">
    <property type="term" value="F:kynureninase activity"/>
    <property type="evidence" value="ECO:0007669"/>
    <property type="project" value="UniProtKB-EC"/>
</dbReference>
<proteinExistence type="predicted"/>
<dbReference type="OrthoDB" id="250246at2"/>
<accession>A0A0D8HLF6</accession>
<dbReference type="AlphaFoldDB" id="A0A0D8HLF6"/>
<dbReference type="Gene3D" id="3.90.1150.10">
    <property type="entry name" value="Aspartate Aminotransferase, domain 1"/>
    <property type="match status" value="1"/>
</dbReference>
<dbReference type="STRING" id="1280514.AXFE_02350"/>
<evidence type="ECO:0000259" key="1">
    <source>
        <dbReference type="Pfam" id="PF00266"/>
    </source>
</evidence>
<keyword evidence="3" id="KW-1185">Reference proteome</keyword>
<dbReference type="InterPro" id="IPR015422">
    <property type="entry name" value="PyrdxlP-dep_Trfase_small"/>
</dbReference>
<dbReference type="PANTHER" id="PTHR43586">
    <property type="entry name" value="CYSTEINE DESULFURASE"/>
    <property type="match status" value="1"/>
</dbReference>
<dbReference type="PANTHER" id="PTHR43586:SF21">
    <property type="entry name" value="PYRIDOXAL PHOSPHATE (PLP)-DEPENDENT ASPARTATE AMINOTRANSFERASE SUPERFAMILY"/>
    <property type="match status" value="1"/>
</dbReference>
<comment type="caution">
    <text evidence="2">The sequence shown here is derived from an EMBL/GenBank/DDBJ whole genome shotgun (WGS) entry which is preliminary data.</text>
</comment>
<sequence>MAQSNFHHSNHYLDTATVGLPPRTTTKAIAETLKLWEEGNLDILAFDQAIEAATRDFASLVKTSHKNIGIISQVSTASAQVAASVSPGGTVLLAMEDFTSVLFPFMTRASMGQINLRIVPLVKFIDSIDDSIELAAVSAVQSSSGKVIDLTALSERCKLHGVRSYLDATQAITWLDINSELFDVIAVGAYKWLCSPRGTGFICVQEEARNWLQPIFSNWYAGENPWTSIYGPPLRLASDTRRYQLSPDWFGWVGAQHSMDLISKIGVAAIKNHNLELSNAFTNEYGLGPTDSAIVSIPVELQPQLLHERNLRTSYRNNNLRLSFHFYNNLNDVEAMLQLLRDSAKSL</sequence>